<organism evidence="1 2">
    <name type="scientific">Bifidobacterium longum subsp. infantis</name>
    <dbReference type="NCBI Taxonomy" id="1682"/>
    <lineage>
        <taxon>Bacteria</taxon>
        <taxon>Bacillati</taxon>
        <taxon>Actinomycetota</taxon>
        <taxon>Actinomycetes</taxon>
        <taxon>Bifidobacteriales</taxon>
        <taxon>Bifidobacteriaceae</taxon>
        <taxon>Bifidobacterium</taxon>
    </lineage>
</organism>
<accession>A0AAX1LMF4</accession>
<dbReference type="EMBL" id="CP071248">
    <property type="protein sequence ID" value="QSP98325.1"/>
    <property type="molecule type" value="Genomic_DNA"/>
</dbReference>
<proteinExistence type="predicted"/>
<dbReference type="AlphaFoldDB" id="A0AAX1LMF4"/>
<gene>
    <name evidence="1" type="ORF">BLI009_04235</name>
</gene>
<sequence>MNEIREFFKERARLEAYRLDPDDPVHNPVWSDIARDDRGVYATVIAPRPVTILDGQGYDGAGLDGFRPPITLQPGERFRIPVTIGAHGRRRHPYMRFRYRYADGTRIAAVIWRVPD</sequence>
<dbReference type="Proteomes" id="UP000663618">
    <property type="component" value="Chromosome"/>
</dbReference>
<evidence type="ECO:0000313" key="2">
    <source>
        <dbReference type="Proteomes" id="UP000663618"/>
    </source>
</evidence>
<reference evidence="1" key="1">
    <citation type="submission" date="2021-03" db="EMBL/GenBank/DDBJ databases">
        <title>Genome sequencing of Bifidobacterium longum subsp. infantis JCM 7009.</title>
        <authorList>
            <person name="Kim J."/>
        </authorList>
    </citation>
    <scope>NUCLEOTIDE SEQUENCE</scope>
    <source>
        <strain evidence="1">JCM 7009</strain>
    </source>
</reference>
<protein>
    <submittedName>
        <fullName evidence="1">Uncharacterized protein</fullName>
    </submittedName>
</protein>
<evidence type="ECO:0000313" key="1">
    <source>
        <dbReference type="EMBL" id="QSP98325.1"/>
    </source>
</evidence>
<dbReference type="RefSeq" id="WP_206649058.1">
    <property type="nucleotide sequence ID" value="NZ_CP071248.1"/>
</dbReference>
<name>A0AAX1LMF4_BIFLI</name>